<dbReference type="STRING" id="936435.F8PGK9"/>
<evidence type="ECO:0000313" key="2">
    <source>
        <dbReference type="Proteomes" id="UP000008063"/>
    </source>
</evidence>
<dbReference type="HOGENOM" id="CLU_034012_1_0_1"/>
<protein>
    <submittedName>
        <fullName evidence="1">Uncharacterized protein</fullName>
    </submittedName>
</protein>
<dbReference type="EMBL" id="GL945474">
    <property type="protein sequence ID" value="EGO04353.1"/>
    <property type="molecule type" value="Genomic_DNA"/>
</dbReference>
<keyword evidence="2" id="KW-1185">Reference proteome</keyword>
<name>F8PGK9_SERL3</name>
<dbReference type="Proteomes" id="UP000008063">
    <property type="component" value="Unassembled WGS sequence"/>
</dbReference>
<evidence type="ECO:0000313" key="1">
    <source>
        <dbReference type="EMBL" id="EGO04353.1"/>
    </source>
</evidence>
<sequence>MAINVYLLHVPTAVQLNFLPSERVGETASCCADYTDREENLVEHNTEEDNSDFVLEAVGYTNGDHSPASYRLMKATALAHCLDGRQISEQAPALTNLIRIWKSNPYAKPSNHQQKAAVKLLNRLKFLAKDVKGSSGYKQCWCNEIYINHFLVSLFGDVLPEERKTLSILQSFINTILKYGSKQPGLFGVCDTYYGMVEAQGRDKDYKTQISTWLESIIQCELPGMMEVVIDSPDHPLQRPPRAPDQLDPRLADWPILSEDNVHFAQHFQDFVTDLALTCNWHKHTDMFWKHLRPGEPCNDSHRRMQINGSTHSLTELDSETQGILLWRLHPKINNFNDIVIFLLKCNMDIKYVGSGEAAKALLYYISDYITKSTLPVHVGLDALRYAIKQNKKKFPQSDDTPELVRSQSLFTKSVNAIMARQEMSHQQVMSYLIGGGDCYCVIRWSEFDQYMSSHFAGDLQSSSSVEDDSDVPFHDNAGHLLPCADDQTALTEEISTRSAAPRGQFLHEHPRMREHHLMPVLLGRPLPRPDRDALETSLQLEIYKRELDRSISTL</sequence>
<dbReference type="AlphaFoldDB" id="F8PGK9"/>
<dbReference type="OrthoDB" id="3267861at2759"/>
<organism evidence="2">
    <name type="scientific">Serpula lacrymans var. lacrymans (strain S7.3)</name>
    <name type="common">Dry rot fungus</name>
    <dbReference type="NCBI Taxonomy" id="936435"/>
    <lineage>
        <taxon>Eukaryota</taxon>
        <taxon>Fungi</taxon>
        <taxon>Dikarya</taxon>
        <taxon>Basidiomycota</taxon>
        <taxon>Agaricomycotina</taxon>
        <taxon>Agaricomycetes</taxon>
        <taxon>Agaricomycetidae</taxon>
        <taxon>Boletales</taxon>
        <taxon>Coniophorineae</taxon>
        <taxon>Serpulaceae</taxon>
        <taxon>Serpula</taxon>
    </lineage>
</organism>
<reference evidence="2" key="1">
    <citation type="journal article" date="2011" name="Science">
        <title>The plant cell wall-decomposing machinery underlies the functional diversity of forest fungi.</title>
        <authorList>
            <person name="Eastwood D.C."/>
            <person name="Floudas D."/>
            <person name="Binder M."/>
            <person name="Majcherczyk A."/>
            <person name="Schneider P."/>
            <person name="Aerts A."/>
            <person name="Asiegbu F.O."/>
            <person name="Baker S.E."/>
            <person name="Barry K."/>
            <person name="Bendiksby M."/>
            <person name="Blumentritt M."/>
            <person name="Coutinho P.M."/>
            <person name="Cullen D."/>
            <person name="de Vries R.P."/>
            <person name="Gathman A."/>
            <person name="Goodell B."/>
            <person name="Henrissat B."/>
            <person name="Ihrmark K."/>
            <person name="Kauserud H."/>
            <person name="Kohler A."/>
            <person name="LaButti K."/>
            <person name="Lapidus A."/>
            <person name="Lavin J.L."/>
            <person name="Lee Y.-H."/>
            <person name="Lindquist E."/>
            <person name="Lilly W."/>
            <person name="Lucas S."/>
            <person name="Morin E."/>
            <person name="Murat C."/>
            <person name="Oguiza J.A."/>
            <person name="Park J."/>
            <person name="Pisabarro A.G."/>
            <person name="Riley R."/>
            <person name="Rosling A."/>
            <person name="Salamov A."/>
            <person name="Schmidt O."/>
            <person name="Schmutz J."/>
            <person name="Skrede I."/>
            <person name="Stenlid J."/>
            <person name="Wiebenga A."/>
            <person name="Xie X."/>
            <person name="Kuees U."/>
            <person name="Hibbett D.S."/>
            <person name="Hoffmeister D."/>
            <person name="Hoegberg N."/>
            <person name="Martin F."/>
            <person name="Grigoriev I.V."/>
            <person name="Watkinson S.C."/>
        </authorList>
    </citation>
    <scope>NUCLEOTIDE SEQUENCE [LARGE SCALE GENOMIC DNA]</scope>
    <source>
        <strain evidence="2">strain S7.3</strain>
    </source>
</reference>
<gene>
    <name evidence="1" type="ORF">SERLA73DRAFT_157653</name>
</gene>
<accession>F8PGK9</accession>
<dbReference type="InParanoid" id="F8PGK9"/>
<proteinExistence type="predicted"/>